<protein>
    <submittedName>
        <fullName evidence="1">TIGR02450 family Trp-rich protein</fullName>
    </submittedName>
</protein>
<gene>
    <name evidence="1" type="ORF">I7X39_16480</name>
</gene>
<evidence type="ECO:0000313" key="2">
    <source>
        <dbReference type="Proteomes" id="UP000613266"/>
    </source>
</evidence>
<organism evidence="1 2">
    <name type="scientific">Inhella proteolytica</name>
    <dbReference type="NCBI Taxonomy" id="2795029"/>
    <lineage>
        <taxon>Bacteria</taxon>
        <taxon>Pseudomonadati</taxon>
        <taxon>Pseudomonadota</taxon>
        <taxon>Betaproteobacteria</taxon>
        <taxon>Burkholderiales</taxon>
        <taxon>Sphaerotilaceae</taxon>
        <taxon>Inhella</taxon>
    </lineage>
</organism>
<dbReference type="RefSeq" id="WP_198112256.1">
    <property type="nucleotide sequence ID" value="NZ_JAEDAK010000012.1"/>
</dbReference>
<comment type="caution">
    <text evidence="1">The sequence shown here is derived from an EMBL/GenBank/DDBJ whole genome shotgun (WGS) entry which is preliminary data.</text>
</comment>
<dbReference type="Proteomes" id="UP000613266">
    <property type="component" value="Unassembled WGS sequence"/>
</dbReference>
<name>A0A931NHQ5_9BURK</name>
<dbReference type="AlphaFoldDB" id="A0A931NHQ5"/>
<sequence>MNPVHPKKLLLSKWTAVQPQGREKHFLVSALVQPEPPGAALEWVEIEAVHSKRSRRIRWRELRDAAQWRQGWV</sequence>
<accession>A0A931NHQ5</accession>
<keyword evidence="2" id="KW-1185">Reference proteome</keyword>
<proteinExistence type="predicted"/>
<dbReference type="EMBL" id="JAEDAK010000012">
    <property type="protein sequence ID" value="MBH9578491.1"/>
    <property type="molecule type" value="Genomic_DNA"/>
</dbReference>
<dbReference type="InterPro" id="IPR012663">
    <property type="entry name" value="CHP02450_Tryp"/>
</dbReference>
<reference evidence="1" key="1">
    <citation type="submission" date="2020-12" db="EMBL/GenBank/DDBJ databases">
        <title>The genome sequence of Inhella sp. 1Y17.</title>
        <authorList>
            <person name="Liu Y."/>
        </authorList>
    </citation>
    <scope>NUCLEOTIDE SEQUENCE</scope>
    <source>
        <strain evidence="1">1Y17</strain>
    </source>
</reference>
<evidence type="ECO:0000313" key="1">
    <source>
        <dbReference type="EMBL" id="MBH9578491.1"/>
    </source>
</evidence>
<dbReference type="NCBIfam" id="TIGR02450">
    <property type="entry name" value="TIGR02450 family Trp-rich protein"/>
    <property type="match status" value="1"/>
</dbReference>
<dbReference type="Pfam" id="PF09493">
    <property type="entry name" value="DUF2389"/>
    <property type="match status" value="1"/>
</dbReference>